<gene>
    <name evidence="13" type="ORF">Bfra_010103</name>
</gene>
<dbReference type="UniPathway" id="UPA00603">
    <property type="reaction ID" value="UER00660"/>
</dbReference>
<organism evidence="13 14">
    <name type="scientific">Botrytis fragariae</name>
    <dbReference type="NCBI Taxonomy" id="1964551"/>
    <lineage>
        <taxon>Eukaryota</taxon>
        <taxon>Fungi</taxon>
        <taxon>Dikarya</taxon>
        <taxon>Ascomycota</taxon>
        <taxon>Pezizomycotina</taxon>
        <taxon>Leotiomycetes</taxon>
        <taxon>Helotiales</taxon>
        <taxon>Sclerotiniaceae</taxon>
        <taxon>Botrytis</taxon>
    </lineage>
</organism>
<dbReference type="RefSeq" id="XP_037188905.1">
    <property type="nucleotide sequence ID" value="XM_037340437.1"/>
</dbReference>
<dbReference type="SUPFAM" id="SSF52266">
    <property type="entry name" value="SGNH hydrolase"/>
    <property type="match status" value="1"/>
</dbReference>
<dbReference type="GeneID" id="59264129"/>
<dbReference type="PANTHER" id="PTHR11271">
    <property type="entry name" value="GUANINE DEAMINASE"/>
    <property type="match status" value="1"/>
</dbReference>
<proteinExistence type="inferred from homology"/>
<comment type="cofactor">
    <cofactor evidence="1">
        <name>Zn(2+)</name>
        <dbReference type="ChEBI" id="CHEBI:29105"/>
    </cofactor>
</comment>
<sequence>MAAIITAPNTPLLIYGSVIQSASVDDLDYVEQGFLVIQSGKILHYQKNVKKDDIPSILESLDLKALLPSVRHLKRGQFVIPGFVDTHNHAPQWAQRGLGRGMEILDWLDQVTFPNEAKFEDSEHARRVYSSCVDGFIKQGITTVSYYGSLHGEATKILANICFEKGQRAFVGKCNMNRNSPPYYTDTSAESSLEVTKDFISYVRHIDPNFDLVSPVLTPRFAISCTDELLAGIGQIAQADPTLPIQTHFCEAESEKSTTLSLFPSFTNEADLYESFNLLSKRSILAHCTIMTDYEIERIAALDCGVAHCPISNTTVGGGFMAAPIREYLRRGIKVGLGTDSGGGFSSSILDAMRQAFIVSNAKDFLTKGADPRLSLAECFYLATLGGARVCCLDHEIGDFSNGKQFDALIIDTKRDGAMTIVDDKDTLPVLFEKFLMSGDDRNIVEPPDMCTPRVAGTNATMTLHFCSLHTLQSPRFLETLQPSKAPITASKLPPLRILCLGDSLTEGYSQFGTKFSPYSKWMKEVLVAKWPDRAIEVITDGVSGDLVTPPGGFKRRMERHSYNRPVQTLYAVFETLIFTPLSNSSKVLIMTVPECHVRAKVLDEKREELNDMLVYTLGRKDNVSTFDLRGAMPYHNMELEKRERLWDDGLHFTEEGYKEIGIMVGEKMIQVIEEMIPEKEISLSGKGTMGIE</sequence>
<evidence type="ECO:0000256" key="5">
    <source>
        <dbReference type="ARBA" id="ARBA00022723"/>
    </source>
</evidence>
<evidence type="ECO:0000256" key="3">
    <source>
        <dbReference type="ARBA" id="ARBA00006745"/>
    </source>
</evidence>
<comment type="caution">
    <text evidence="13">The sequence shown here is derived from an EMBL/GenBank/DDBJ whole genome shotgun (WGS) entry which is preliminary data.</text>
</comment>
<dbReference type="GO" id="GO:0005829">
    <property type="term" value="C:cytosol"/>
    <property type="evidence" value="ECO:0007669"/>
    <property type="project" value="TreeGrafter"/>
</dbReference>
<evidence type="ECO:0000256" key="1">
    <source>
        <dbReference type="ARBA" id="ARBA00001947"/>
    </source>
</evidence>
<dbReference type="InterPro" id="IPR036514">
    <property type="entry name" value="SGNH_hydro_sf"/>
</dbReference>
<dbReference type="InterPro" id="IPR051607">
    <property type="entry name" value="Metallo-dep_hydrolases"/>
</dbReference>
<evidence type="ECO:0000256" key="6">
    <source>
        <dbReference type="ARBA" id="ARBA00022801"/>
    </source>
</evidence>
<dbReference type="AlphaFoldDB" id="A0A8H6EF82"/>
<evidence type="ECO:0000256" key="10">
    <source>
        <dbReference type="ARBA" id="ARBA00069860"/>
    </source>
</evidence>
<dbReference type="GO" id="GO:0008892">
    <property type="term" value="F:guanine deaminase activity"/>
    <property type="evidence" value="ECO:0007669"/>
    <property type="project" value="UniProtKB-EC"/>
</dbReference>
<evidence type="ECO:0000256" key="4">
    <source>
        <dbReference type="ARBA" id="ARBA00012781"/>
    </source>
</evidence>
<dbReference type="Gene3D" id="3.40.50.1110">
    <property type="entry name" value="SGNH hydrolase"/>
    <property type="match status" value="1"/>
</dbReference>
<dbReference type="FunFam" id="3.20.20.140:FF:000022">
    <property type="entry name" value="Guanine deaminase"/>
    <property type="match status" value="1"/>
</dbReference>
<dbReference type="EC" id="3.5.4.3" evidence="4"/>
<feature type="domain" description="Amidohydrolase-related" evidence="12">
    <location>
        <begin position="78"/>
        <end position="416"/>
    </location>
</feature>
<dbReference type="GO" id="GO:0006147">
    <property type="term" value="P:guanine catabolic process"/>
    <property type="evidence" value="ECO:0007669"/>
    <property type="project" value="UniProtKB-UniPathway"/>
</dbReference>
<comment type="function">
    <text evidence="9">Catalyzes the hydrolytic deamination of guanine, producing xanthine and ammonia.</text>
</comment>
<evidence type="ECO:0000313" key="14">
    <source>
        <dbReference type="Proteomes" id="UP000531561"/>
    </source>
</evidence>
<dbReference type="GO" id="GO:0008270">
    <property type="term" value="F:zinc ion binding"/>
    <property type="evidence" value="ECO:0007669"/>
    <property type="project" value="TreeGrafter"/>
</dbReference>
<dbReference type="OrthoDB" id="194468at2759"/>
<dbReference type="EMBL" id="JABFCT010000015">
    <property type="protein sequence ID" value="KAF5869958.1"/>
    <property type="molecule type" value="Genomic_DNA"/>
</dbReference>
<name>A0A8H6EF82_9HELO</name>
<accession>A0A8H6EF82</accession>
<keyword evidence="14" id="KW-1185">Reference proteome</keyword>
<evidence type="ECO:0000256" key="7">
    <source>
        <dbReference type="ARBA" id="ARBA00022833"/>
    </source>
</evidence>
<evidence type="ECO:0000259" key="12">
    <source>
        <dbReference type="Pfam" id="PF01979"/>
    </source>
</evidence>
<evidence type="ECO:0000313" key="13">
    <source>
        <dbReference type="EMBL" id="KAF5869958.1"/>
    </source>
</evidence>
<keyword evidence="5" id="KW-0479">Metal-binding</keyword>
<comment type="pathway">
    <text evidence="2">Purine metabolism; guanine degradation; xanthine from guanine: step 1/1.</text>
</comment>
<dbReference type="CDD" id="cd00229">
    <property type="entry name" value="SGNH_hydrolase"/>
    <property type="match status" value="1"/>
</dbReference>
<dbReference type="SUPFAM" id="SSF51556">
    <property type="entry name" value="Metallo-dependent hydrolases"/>
    <property type="match status" value="1"/>
</dbReference>
<evidence type="ECO:0000256" key="2">
    <source>
        <dbReference type="ARBA" id="ARBA00004984"/>
    </source>
</evidence>
<dbReference type="Gene3D" id="3.20.20.140">
    <property type="entry name" value="Metal-dependent hydrolases"/>
    <property type="match status" value="1"/>
</dbReference>
<evidence type="ECO:0000256" key="11">
    <source>
        <dbReference type="ARBA" id="ARBA00083147"/>
    </source>
</evidence>
<reference evidence="13 14" key="1">
    <citation type="journal article" date="2020" name="Phytopathology">
        <title>A high-quality genome resource of Botrytis fragariae, a new and rapidly spreading fungal pathogen causing strawberry gray mold in the U.S.A.</title>
        <authorList>
            <person name="Wu Y."/>
            <person name="Saski C.A."/>
            <person name="Schnabel G."/>
            <person name="Xiao S."/>
            <person name="Hu M."/>
        </authorList>
    </citation>
    <scope>NUCLEOTIDE SEQUENCE [LARGE SCALE GENOMIC DNA]</scope>
    <source>
        <strain evidence="13 14">BVB16</strain>
    </source>
</reference>
<dbReference type="InterPro" id="IPR032466">
    <property type="entry name" value="Metal_Hydrolase"/>
</dbReference>
<keyword evidence="7" id="KW-0862">Zinc</keyword>
<dbReference type="InterPro" id="IPR006680">
    <property type="entry name" value="Amidohydro-rel"/>
</dbReference>
<dbReference type="Proteomes" id="UP000531561">
    <property type="component" value="Unassembled WGS sequence"/>
</dbReference>
<dbReference type="Pfam" id="PF01979">
    <property type="entry name" value="Amidohydro_1"/>
    <property type="match status" value="1"/>
</dbReference>
<evidence type="ECO:0000256" key="8">
    <source>
        <dbReference type="ARBA" id="ARBA00051148"/>
    </source>
</evidence>
<evidence type="ECO:0000256" key="9">
    <source>
        <dbReference type="ARBA" id="ARBA00056079"/>
    </source>
</evidence>
<dbReference type="InterPro" id="IPR011059">
    <property type="entry name" value="Metal-dep_hydrolase_composite"/>
</dbReference>
<keyword evidence="6" id="KW-0378">Hydrolase</keyword>
<comment type="similarity">
    <text evidence="3">Belongs to the metallo-dependent hydrolases superfamily. ATZ/TRZ family.</text>
</comment>
<dbReference type="PANTHER" id="PTHR11271:SF49">
    <property type="entry name" value="GUANINE DEAMINASE"/>
    <property type="match status" value="1"/>
</dbReference>
<protein>
    <recommendedName>
        <fullName evidence="10">Probable guanine deaminase</fullName>
        <ecNumber evidence="4">3.5.4.3</ecNumber>
    </recommendedName>
    <alternativeName>
        <fullName evidence="11">Guanine aminohydrolase</fullName>
    </alternativeName>
</protein>
<dbReference type="Gene3D" id="2.30.40.10">
    <property type="entry name" value="Urease, subunit C, domain 1"/>
    <property type="match status" value="1"/>
</dbReference>
<comment type="catalytic activity">
    <reaction evidence="8">
        <text>guanine + H2O + H(+) = xanthine + NH4(+)</text>
        <dbReference type="Rhea" id="RHEA:14665"/>
        <dbReference type="ChEBI" id="CHEBI:15377"/>
        <dbReference type="ChEBI" id="CHEBI:15378"/>
        <dbReference type="ChEBI" id="CHEBI:16235"/>
        <dbReference type="ChEBI" id="CHEBI:17712"/>
        <dbReference type="ChEBI" id="CHEBI:28938"/>
        <dbReference type="EC" id="3.5.4.3"/>
    </reaction>
</comment>